<comment type="caution">
    <text evidence="2">The sequence shown here is derived from an EMBL/GenBank/DDBJ whole genome shotgun (WGS) entry which is preliminary data.</text>
</comment>
<sequence>MASLPIRSRLPILATAKGSGAQPLTLFARPIQLFVVYICAWPSAVCEAQSHSGPLINRSPPAALALAEQADTAAVATVNINRTNACPDSAPRTLPRPPTQPSSPAALDRESGRRIEICSYSYSYSYSDLDRAADRPAHRSAPSSSCASASGFCVGWDAVPSDVDAACAPRLGCEYLAQARGAVRACARAASESGSIHSDPLINRLGRRPHGRRILTPTQQAGRRIDRRRSSRAGCVSRFSFSFAPNLNPNPNPNPTPRPSRPRAAHAPTAANAAVVSPLRWIRDQDVRLKYKACSCSYSYSYSNSYLVRVRAARAPAVSLAETKFNLSARARLSARTPNALRTAPALRIDRPSILCASASGFCDSARGQVGRGAPRRRRGMRPPRHPPRCPGRSCVRPSRVRFNPFRPPHNPSPLPTNANAPGSAPAAGACSNSNPPGWPPHLHETLRARFAFAFGAVHHRPCTSTPFPARWSPAAAVLPCALPPSPLPRSLPSSDKIYVYACAQLHSAHRDPRPPRSAHVVSVSPSPSIGAASRAGRLHSRRRAPHFHFRASYILLRTDASNKIFDVDADVDADAGLASHFAFCRARRRAARRGRLLRRA</sequence>
<protein>
    <submittedName>
        <fullName evidence="2">Uncharacterized protein</fullName>
    </submittedName>
</protein>
<accession>A0AAD7M7F8</accession>
<feature type="compositionally biased region" description="Low complexity" evidence="1">
    <location>
        <begin position="418"/>
        <end position="436"/>
    </location>
</feature>
<name>A0AAD7M7F8_MYCRO</name>
<gene>
    <name evidence="2" type="ORF">B0H17DRAFT_1193306</name>
</gene>
<evidence type="ECO:0000313" key="2">
    <source>
        <dbReference type="EMBL" id="KAJ7704801.1"/>
    </source>
</evidence>
<dbReference type="Proteomes" id="UP001221757">
    <property type="component" value="Unassembled WGS sequence"/>
</dbReference>
<feature type="region of interest" description="Disordered" evidence="1">
    <location>
        <begin position="84"/>
        <end position="109"/>
    </location>
</feature>
<dbReference type="EMBL" id="JARKIE010000009">
    <property type="protein sequence ID" value="KAJ7704801.1"/>
    <property type="molecule type" value="Genomic_DNA"/>
</dbReference>
<evidence type="ECO:0000256" key="1">
    <source>
        <dbReference type="SAM" id="MobiDB-lite"/>
    </source>
</evidence>
<keyword evidence="3" id="KW-1185">Reference proteome</keyword>
<feature type="compositionally biased region" description="Pro residues" evidence="1">
    <location>
        <begin position="406"/>
        <end position="415"/>
    </location>
</feature>
<feature type="region of interest" description="Disordered" evidence="1">
    <location>
        <begin position="367"/>
        <end position="442"/>
    </location>
</feature>
<proteinExistence type="predicted"/>
<feature type="compositionally biased region" description="Low complexity" evidence="1">
    <location>
        <begin position="518"/>
        <end position="529"/>
    </location>
</feature>
<feature type="region of interest" description="Disordered" evidence="1">
    <location>
        <begin position="511"/>
        <end position="538"/>
    </location>
</feature>
<evidence type="ECO:0000313" key="3">
    <source>
        <dbReference type="Proteomes" id="UP001221757"/>
    </source>
</evidence>
<dbReference type="AlphaFoldDB" id="A0AAD7M7F8"/>
<feature type="compositionally biased region" description="Basic residues" evidence="1">
    <location>
        <begin position="374"/>
        <end position="388"/>
    </location>
</feature>
<reference evidence="2" key="1">
    <citation type="submission" date="2023-03" db="EMBL/GenBank/DDBJ databases">
        <title>Massive genome expansion in bonnet fungi (Mycena s.s.) driven by repeated elements and novel gene families across ecological guilds.</title>
        <authorList>
            <consortium name="Lawrence Berkeley National Laboratory"/>
            <person name="Harder C.B."/>
            <person name="Miyauchi S."/>
            <person name="Viragh M."/>
            <person name="Kuo A."/>
            <person name="Thoen E."/>
            <person name="Andreopoulos B."/>
            <person name="Lu D."/>
            <person name="Skrede I."/>
            <person name="Drula E."/>
            <person name="Henrissat B."/>
            <person name="Morin E."/>
            <person name="Kohler A."/>
            <person name="Barry K."/>
            <person name="LaButti K."/>
            <person name="Morin E."/>
            <person name="Salamov A."/>
            <person name="Lipzen A."/>
            <person name="Mereny Z."/>
            <person name="Hegedus B."/>
            <person name="Baldrian P."/>
            <person name="Stursova M."/>
            <person name="Weitz H."/>
            <person name="Taylor A."/>
            <person name="Grigoriev I.V."/>
            <person name="Nagy L.G."/>
            <person name="Martin F."/>
            <person name="Kauserud H."/>
        </authorList>
    </citation>
    <scope>NUCLEOTIDE SEQUENCE</scope>
    <source>
        <strain evidence="2">CBHHK067</strain>
    </source>
</reference>
<feature type="region of interest" description="Disordered" evidence="1">
    <location>
        <begin position="244"/>
        <end position="269"/>
    </location>
</feature>
<feature type="compositionally biased region" description="Pro residues" evidence="1">
    <location>
        <begin position="248"/>
        <end position="259"/>
    </location>
</feature>
<organism evidence="2 3">
    <name type="scientific">Mycena rosella</name>
    <name type="common">Pink bonnet</name>
    <name type="synonym">Agaricus rosellus</name>
    <dbReference type="NCBI Taxonomy" id="1033263"/>
    <lineage>
        <taxon>Eukaryota</taxon>
        <taxon>Fungi</taxon>
        <taxon>Dikarya</taxon>
        <taxon>Basidiomycota</taxon>
        <taxon>Agaricomycotina</taxon>
        <taxon>Agaricomycetes</taxon>
        <taxon>Agaricomycetidae</taxon>
        <taxon>Agaricales</taxon>
        <taxon>Marasmiineae</taxon>
        <taxon>Mycenaceae</taxon>
        <taxon>Mycena</taxon>
    </lineage>
</organism>